<dbReference type="AlphaFoldDB" id="A0A3L7AIB0"/>
<name>A0A3L7AIB0_9MICO</name>
<feature type="domain" description="SMEK" evidence="1">
    <location>
        <begin position="9"/>
        <end position="121"/>
    </location>
</feature>
<dbReference type="NCBIfam" id="NF033859">
    <property type="entry name" value="SMEK_N"/>
    <property type="match status" value="1"/>
</dbReference>
<dbReference type="Pfam" id="PF21941">
    <property type="entry name" value="SMEK_N"/>
    <property type="match status" value="1"/>
</dbReference>
<reference evidence="2 3" key="1">
    <citation type="submission" date="2018-10" db="EMBL/GenBank/DDBJ databases">
        <authorList>
            <person name="Li J."/>
        </authorList>
    </citation>
    <scope>NUCLEOTIDE SEQUENCE [LARGE SCALE GENOMIC DNA]</scope>
    <source>
        <strain evidence="2 3">JCM 11654</strain>
    </source>
</reference>
<dbReference type="InterPro" id="IPR047740">
    <property type="entry name" value="SMEK_dom"/>
</dbReference>
<evidence type="ECO:0000313" key="2">
    <source>
        <dbReference type="EMBL" id="RLP80236.1"/>
    </source>
</evidence>
<proteinExistence type="predicted"/>
<evidence type="ECO:0000313" key="3">
    <source>
        <dbReference type="Proteomes" id="UP000269438"/>
    </source>
</evidence>
<dbReference type="EMBL" id="RCUY01000013">
    <property type="protein sequence ID" value="RLP80236.1"/>
    <property type="molecule type" value="Genomic_DNA"/>
</dbReference>
<dbReference type="OrthoDB" id="9810187at2"/>
<protein>
    <recommendedName>
        <fullName evidence="1">SMEK domain-containing protein</fullName>
    </recommendedName>
</protein>
<keyword evidence="3" id="KW-1185">Reference proteome</keyword>
<organism evidence="2 3">
    <name type="scientific">Mycetocola lacteus</name>
    <dbReference type="NCBI Taxonomy" id="76637"/>
    <lineage>
        <taxon>Bacteria</taxon>
        <taxon>Bacillati</taxon>
        <taxon>Actinomycetota</taxon>
        <taxon>Actinomycetes</taxon>
        <taxon>Micrococcales</taxon>
        <taxon>Microbacteriaceae</taxon>
        <taxon>Mycetocola</taxon>
    </lineage>
</organism>
<comment type="caution">
    <text evidence="2">The sequence shown here is derived from an EMBL/GenBank/DDBJ whole genome shotgun (WGS) entry which is preliminary data.</text>
</comment>
<accession>A0A3L7AIB0</accession>
<evidence type="ECO:0000259" key="1">
    <source>
        <dbReference type="Pfam" id="PF21941"/>
    </source>
</evidence>
<dbReference type="RefSeq" id="WP_121689173.1">
    <property type="nucleotide sequence ID" value="NZ_RCUY01000013.1"/>
</dbReference>
<dbReference type="Proteomes" id="UP000269438">
    <property type="component" value="Unassembled WGS sequence"/>
</dbReference>
<sequence length="292" mass="33482">MREDDLKRRIVDRMSVIDAHVKGRTKHGLNDASTAIETLYREVLNMTRGWNLTSANFGQHDFPAVDLHDEGQRIAVQVTATCDTTKIVKTQKAFQDHKLDQAYDKLIFIGIESLKTSSKLELWAEIWSQSKLLNLENLDLQQLEHLDSRLAQSISWHAFVEMSDRHCFDVVMGILDRDAIRHETSQEGDFGAMTTGLMDIKRIVNSGEIPGTRHLAKPLPLYSQKYQDILLEIDESVGRMRSLVQRNTKTTDYLPWKVATKVDLMRHELVNLVNAFCDANNHGRRIRVWSGD</sequence>
<gene>
    <name evidence="2" type="ORF">D9V34_14320</name>
</gene>